<evidence type="ECO:0000313" key="6">
    <source>
        <dbReference type="EMBL" id="KPV51655.1"/>
    </source>
</evidence>
<protein>
    <recommendedName>
        <fullName evidence="5">CHAT domain-containing protein</fullName>
    </recommendedName>
</protein>
<dbReference type="InterPro" id="IPR020472">
    <property type="entry name" value="WD40_PAC1"/>
</dbReference>
<evidence type="ECO:0000259" key="5">
    <source>
        <dbReference type="Pfam" id="PF12770"/>
    </source>
</evidence>
<dbReference type="Pfam" id="PF12770">
    <property type="entry name" value="CHAT"/>
    <property type="match status" value="1"/>
</dbReference>
<evidence type="ECO:0000256" key="1">
    <source>
        <dbReference type="ARBA" id="ARBA00022574"/>
    </source>
</evidence>
<dbReference type="PATRIC" id="fig|186479.3.peg.10358"/>
<dbReference type="Proteomes" id="UP000050509">
    <property type="component" value="Unassembled WGS sequence"/>
</dbReference>
<feature type="compositionally biased region" description="Polar residues" evidence="4">
    <location>
        <begin position="461"/>
        <end position="470"/>
    </location>
</feature>
<proteinExistence type="predicted"/>
<dbReference type="PROSITE" id="PS00678">
    <property type="entry name" value="WD_REPEATS_1"/>
    <property type="match status" value="1"/>
</dbReference>
<feature type="region of interest" description="Disordered" evidence="4">
    <location>
        <begin position="461"/>
        <end position="530"/>
    </location>
</feature>
<dbReference type="PRINTS" id="PR00320">
    <property type="entry name" value="GPROTEINBRPT"/>
</dbReference>
<dbReference type="SUPFAM" id="SSF50978">
    <property type="entry name" value="WD40 repeat-like"/>
    <property type="match status" value="1"/>
</dbReference>
<evidence type="ECO:0000256" key="3">
    <source>
        <dbReference type="PROSITE-ProRule" id="PRU00221"/>
    </source>
</evidence>
<keyword evidence="7" id="KW-1185">Reference proteome</keyword>
<sequence>LNEALGGLIARGLVTLERVEQPSLLGLQQRLRRARYHILHFIGHGGFDTRSQDGELLLEEPDGSGYRISGQDLGMLLHDHRSLRLVVLNACEGARASRTDPFAGAAQSLVQQGLPAVIAMQFEVSDEAAIALARDFYGALADGYPVDGALSEARKTLFASGSGVEWGTPVLYMRAPDGKIFSLPQASSPPASGTTRRTLLPESAGPPISSERVLDAALPEQVVVNQTIELVTQIRHADAPGLRALLGQPGADFEARPDDVRSSTFTADFPRNALGQPQPLDLLLAVESTDFSTATPRQHIRLSPANDSEPVVFLLTPLHAGELRLLIRVYLADNVLLASGFLKISGISQLADGLRPLKRLLSLSLGTFGIGSDHMGAIGMPASSPDLRQPEPKFSGDTNSPRPTRPPESENEAKPAEQSAPREAARPPGRMPWLNWLAPLVTVLVIALVAGAVYQRINLSNNPSATSEPAVTSLPAQATEPPATAEPSAQATLAPTIAPMAEPTSSNPQIAAPPVTTAPEPSAAPTEAPLNSGMCVAEPLHTFALDDSINSVAVSPKGDYIAAGGEKNSIYIWDARTYELVQTLRQPAGRNNSVSSLAFSPDGTVLASAGAGNDILLWPLARPNSPVRLGGRQGHTGKVQSLAFSPNGLWLASGANDKTVKIWRLNDSIVRYTFRGHTNPVWGLAFAPDSRSVVSGAFDQNNSIVDADVRLWELRDNNPLQSTYAGATGGITSVAFSNDGTKLAAGSVDSFSYLWNIEGQNIVGAPEKNGTSVQGITFSPNDQLLATADSNGDIRLFSARDNSYICAYKNYPGIIRSVAFLPDGQTLVSGSSDQTVRIWGIAR</sequence>
<dbReference type="PROSITE" id="PS50294">
    <property type="entry name" value="WD_REPEATS_REGION"/>
    <property type="match status" value="5"/>
</dbReference>
<dbReference type="SMART" id="SM00320">
    <property type="entry name" value="WD40"/>
    <property type="match status" value="7"/>
</dbReference>
<organism evidence="6 7">
    <name type="scientific">Kouleothrix aurantiaca</name>
    <dbReference type="NCBI Taxonomy" id="186479"/>
    <lineage>
        <taxon>Bacteria</taxon>
        <taxon>Bacillati</taxon>
        <taxon>Chloroflexota</taxon>
        <taxon>Chloroflexia</taxon>
        <taxon>Chloroflexales</taxon>
        <taxon>Roseiflexineae</taxon>
        <taxon>Roseiflexaceae</taxon>
        <taxon>Kouleothrix</taxon>
    </lineage>
</organism>
<keyword evidence="1 3" id="KW-0853">WD repeat</keyword>
<feature type="repeat" description="WD" evidence="3">
    <location>
        <begin position="724"/>
        <end position="765"/>
    </location>
</feature>
<dbReference type="PANTHER" id="PTHR19879:SF9">
    <property type="entry name" value="TRANSCRIPTION INITIATION FACTOR TFIID SUBUNIT 5"/>
    <property type="match status" value="1"/>
</dbReference>
<feature type="repeat" description="WD" evidence="3">
    <location>
        <begin position="587"/>
        <end position="618"/>
    </location>
</feature>
<feature type="repeat" description="WD" evidence="3">
    <location>
        <begin position="808"/>
        <end position="843"/>
    </location>
</feature>
<dbReference type="AlphaFoldDB" id="A0A0P9D101"/>
<feature type="compositionally biased region" description="Low complexity" evidence="4">
    <location>
        <begin position="512"/>
        <end position="529"/>
    </location>
</feature>
<evidence type="ECO:0000313" key="7">
    <source>
        <dbReference type="Proteomes" id="UP000050509"/>
    </source>
</evidence>
<dbReference type="Pfam" id="PF00400">
    <property type="entry name" value="WD40"/>
    <property type="match status" value="7"/>
</dbReference>
<dbReference type="CDD" id="cd00200">
    <property type="entry name" value="WD40"/>
    <property type="match status" value="1"/>
</dbReference>
<keyword evidence="2" id="KW-0677">Repeat</keyword>
<evidence type="ECO:0000256" key="4">
    <source>
        <dbReference type="SAM" id="MobiDB-lite"/>
    </source>
</evidence>
<feature type="domain" description="CHAT" evidence="5">
    <location>
        <begin position="6"/>
        <end position="158"/>
    </location>
</feature>
<accession>A0A0P9D101</accession>
<gene>
    <name evidence="6" type="ORF">SE17_19970</name>
</gene>
<feature type="compositionally biased region" description="Basic and acidic residues" evidence="4">
    <location>
        <begin position="405"/>
        <end position="415"/>
    </location>
</feature>
<dbReference type="InterPro" id="IPR024983">
    <property type="entry name" value="CHAT_dom"/>
</dbReference>
<dbReference type="InterPro" id="IPR015943">
    <property type="entry name" value="WD40/YVTN_repeat-like_dom_sf"/>
</dbReference>
<dbReference type="InterPro" id="IPR001680">
    <property type="entry name" value="WD40_rpt"/>
</dbReference>
<dbReference type="InterPro" id="IPR036322">
    <property type="entry name" value="WD40_repeat_dom_sf"/>
</dbReference>
<feature type="region of interest" description="Disordered" evidence="4">
    <location>
        <begin position="379"/>
        <end position="428"/>
    </location>
</feature>
<dbReference type="PANTHER" id="PTHR19879">
    <property type="entry name" value="TRANSCRIPTION INITIATION FACTOR TFIID"/>
    <property type="match status" value="1"/>
</dbReference>
<dbReference type="PROSITE" id="PS50082">
    <property type="entry name" value="WD_REPEATS_2"/>
    <property type="match status" value="6"/>
</dbReference>
<dbReference type="Gene3D" id="2.130.10.10">
    <property type="entry name" value="YVTN repeat-like/Quinoprotein amine dehydrogenase"/>
    <property type="match status" value="3"/>
</dbReference>
<dbReference type="EMBL" id="LJCR01000827">
    <property type="protein sequence ID" value="KPV51655.1"/>
    <property type="molecule type" value="Genomic_DNA"/>
</dbReference>
<name>A0A0P9D101_9CHLR</name>
<evidence type="ECO:0000256" key="2">
    <source>
        <dbReference type="ARBA" id="ARBA00022737"/>
    </source>
</evidence>
<comment type="caution">
    <text evidence="6">The sequence shown here is derived from an EMBL/GenBank/DDBJ whole genome shotgun (WGS) entry which is preliminary data.</text>
</comment>
<feature type="repeat" description="WD" evidence="3">
    <location>
        <begin position="542"/>
        <end position="583"/>
    </location>
</feature>
<feature type="repeat" description="WD" evidence="3">
    <location>
        <begin position="632"/>
        <end position="673"/>
    </location>
</feature>
<feature type="repeat" description="WD" evidence="3">
    <location>
        <begin position="674"/>
        <end position="699"/>
    </location>
</feature>
<dbReference type="InterPro" id="IPR019775">
    <property type="entry name" value="WD40_repeat_CS"/>
</dbReference>
<reference evidence="6 7" key="1">
    <citation type="submission" date="2015-09" db="EMBL/GenBank/DDBJ databases">
        <title>Draft genome sequence of Kouleothrix aurantiaca JCM 19913.</title>
        <authorList>
            <person name="Hemp J."/>
        </authorList>
    </citation>
    <scope>NUCLEOTIDE SEQUENCE [LARGE SCALE GENOMIC DNA]</scope>
    <source>
        <strain evidence="6 7">COM-B</strain>
    </source>
</reference>
<feature type="non-terminal residue" evidence="6">
    <location>
        <position position="1"/>
    </location>
</feature>
<feature type="compositionally biased region" description="Low complexity" evidence="4">
    <location>
        <begin position="475"/>
        <end position="492"/>
    </location>
</feature>